<feature type="compositionally biased region" description="Low complexity" evidence="1">
    <location>
        <begin position="485"/>
        <end position="533"/>
    </location>
</feature>
<feature type="region of interest" description="Disordered" evidence="1">
    <location>
        <begin position="553"/>
        <end position="578"/>
    </location>
</feature>
<proteinExistence type="predicted"/>
<dbReference type="Proteomes" id="UP000229757">
    <property type="component" value="Chromosome"/>
</dbReference>
<dbReference type="KEGG" id="rfo:REIFOR_00770"/>
<feature type="compositionally biased region" description="Polar residues" evidence="1">
    <location>
        <begin position="849"/>
        <end position="858"/>
    </location>
</feature>
<organism evidence="2 3">
    <name type="scientific">Reinekea forsetii</name>
    <dbReference type="NCBI Taxonomy" id="1336806"/>
    <lineage>
        <taxon>Bacteria</taxon>
        <taxon>Pseudomonadati</taxon>
        <taxon>Pseudomonadota</taxon>
        <taxon>Gammaproteobacteria</taxon>
        <taxon>Oceanospirillales</taxon>
        <taxon>Saccharospirillaceae</taxon>
        <taxon>Reinekea</taxon>
    </lineage>
</organism>
<feature type="region of interest" description="Disordered" evidence="1">
    <location>
        <begin position="913"/>
        <end position="932"/>
    </location>
</feature>
<sequence length="932" mass="100848">MSNSDNLNRMLAEAVAAEIRKDAFWLEYNLKIDTLIKSGRSGLQDGSKVLAAAYTGGGSVVVAEIVAQGIDAFMEEMLDVHLSPDFYSTGYTTDQIDRIHAAIDAIYAIADAEAAKIYPPEEAARIEAWVGENSTRSSIEINALDLAGIVIEASENALDARYKHEDKVGQVSEYRAMHPDRLETPYYLGLEAEEARLEALSIEYAVLANEIDSNMSYFLNHLPEVYLNADGELNLDLLSRQELTDLDTSLKSLTADIKALIPQWQGGDDPRYEWTTDYFEADAPYTTTWITNPTTVSRSTAAVEWTTEYLESEAPRPTSKTTTWTTTQTDSVPVLAEETTSHTSRWTTSQTTAMPPVLVSRSTAKVVAKSTAASHTTSQGTSKTTSWTTTYSTALAPQVVSRSTAKTTSVSTATSRSTSRTESQSTSWLTNLAGYTTYFGTGFATAGTTGSSWSTNRSTSWSASKSTSFSTRKTTRRSTGGRGYGWTTSFSTSKSTSRSTSFTTSRATSSVTGTSWSTNKSTSRGTSKTTTPSASTNRVTSWSVGYTTNFTKSTDRSTAGTTSWTTRPMRSTSNTTGKPTSWLASFTTRYQRSTDYATTGSTSWMSASADRTTSWEASATVSQTTAWMTTRSSSFDRSTSQTTSYITYGSHTTSHSTANYWDTSWIEGDTVGRITYPIHATSRSTDGINPPSGAETTPVERGALQMANQTRAQATSWTTSAVSAEFAGGANRPVDKLMSSRANSVSSWITSRTTVSTTSRSTRKGWFRRKTTRWSTSAITSWMTSDGAGARTGAVAESSGDALVRSAQAFDRSMASTALVQSTAFADRWDLYGVEVNADGAQLERAESLGSSNPSSELNPIGGSSYGHLDSLGVNQSFDQWVLPNETNAEEPDVGGPEMAMLTIEAVMDADAEADLTQVPRRDPDLYLGYDT</sequence>
<evidence type="ECO:0000313" key="2">
    <source>
        <dbReference type="EMBL" id="ATX75938.1"/>
    </source>
</evidence>
<feature type="region of interest" description="Disordered" evidence="1">
    <location>
        <begin position="400"/>
        <end position="423"/>
    </location>
</feature>
<dbReference type="AlphaFoldDB" id="A0A2K8KM63"/>
<keyword evidence="3" id="KW-1185">Reference proteome</keyword>
<protein>
    <submittedName>
        <fullName evidence="2">Uncharacterized protein</fullName>
    </submittedName>
</protein>
<evidence type="ECO:0000313" key="3">
    <source>
        <dbReference type="Proteomes" id="UP000229757"/>
    </source>
</evidence>
<feature type="region of interest" description="Disordered" evidence="1">
    <location>
        <begin position="845"/>
        <end position="864"/>
    </location>
</feature>
<reference evidence="2 3" key="1">
    <citation type="journal article" date="2017" name="Environ. Microbiol.">
        <title>Genomic and physiological analyses of 'Reinekea forsetii' reveal a versatile opportunistic lifestyle during spring algae blooms.</title>
        <authorList>
            <person name="Avci B."/>
            <person name="Hahnke R.L."/>
            <person name="Chafee M."/>
            <person name="Fischer T."/>
            <person name="Gruber-Vodicka H."/>
            <person name="Tegetmeyer H.E."/>
            <person name="Harder J."/>
            <person name="Fuchs B.M."/>
            <person name="Amann R.I."/>
            <person name="Teeling H."/>
        </authorList>
    </citation>
    <scope>NUCLEOTIDE SEQUENCE [LARGE SCALE GENOMIC DNA]</scope>
    <source>
        <strain evidence="2 3">Hel1_31_D35</strain>
    </source>
</reference>
<dbReference type="RefSeq" id="WP_145980227.1">
    <property type="nucleotide sequence ID" value="NZ_CP011797.1"/>
</dbReference>
<dbReference type="EMBL" id="CP011797">
    <property type="protein sequence ID" value="ATX75938.1"/>
    <property type="molecule type" value="Genomic_DNA"/>
</dbReference>
<gene>
    <name evidence="2" type="ORF">REIFOR_00770</name>
</gene>
<name>A0A2K8KM63_9GAMM</name>
<feature type="region of interest" description="Disordered" evidence="1">
    <location>
        <begin position="449"/>
        <end position="538"/>
    </location>
</feature>
<feature type="compositionally biased region" description="Low complexity" evidence="1">
    <location>
        <begin position="449"/>
        <end position="472"/>
    </location>
</feature>
<accession>A0A2K8KM63</accession>
<evidence type="ECO:0000256" key="1">
    <source>
        <dbReference type="SAM" id="MobiDB-lite"/>
    </source>
</evidence>